<dbReference type="InterPro" id="IPR006047">
    <property type="entry name" value="GH13_cat_dom"/>
</dbReference>
<evidence type="ECO:0000259" key="3">
    <source>
        <dbReference type="SMART" id="SM00642"/>
    </source>
</evidence>
<keyword evidence="2" id="KW-0472">Membrane</keyword>
<dbReference type="EMBL" id="JACVVK020000600">
    <property type="protein sequence ID" value="KAK7463308.1"/>
    <property type="molecule type" value="Genomic_DNA"/>
</dbReference>
<dbReference type="AlphaFoldDB" id="A0ABD0J7I9"/>
<accession>A0ABD0J7I9</accession>
<feature type="domain" description="Glycosyl hydrolase family 13 catalytic" evidence="3">
    <location>
        <begin position="120"/>
        <end position="471"/>
    </location>
</feature>
<proteinExistence type="predicted"/>
<dbReference type="InterPro" id="IPR042280">
    <property type="entry name" value="SLC3A2"/>
</dbReference>
<organism evidence="4 5">
    <name type="scientific">Batillaria attramentaria</name>
    <dbReference type="NCBI Taxonomy" id="370345"/>
    <lineage>
        <taxon>Eukaryota</taxon>
        <taxon>Metazoa</taxon>
        <taxon>Spiralia</taxon>
        <taxon>Lophotrochozoa</taxon>
        <taxon>Mollusca</taxon>
        <taxon>Gastropoda</taxon>
        <taxon>Caenogastropoda</taxon>
        <taxon>Sorbeoconcha</taxon>
        <taxon>Cerithioidea</taxon>
        <taxon>Batillariidae</taxon>
        <taxon>Batillaria</taxon>
    </lineage>
</organism>
<dbReference type="PANTHER" id="PTHR46673:SF1">
    <property type="entry name" value="4F2 CELL-SURFACE ANTIGEN HEAVY CHAIN"/>
    <property type="match status" value="1"/>
</dbReference>
<gene>
    <name evidence="4" type="ORF">BaRGS_00038109</name>
</gene>
<dbReference type="SMART" id="SM00642">
    <property type="entry name" value="Aamy"/>
    <property type="match status" value="1"/>
</dbReference>
<feature type="transmembrane region" description="Helical" evidence="2">
    <location>
        <begin position="77"/>
        <end position="101"/>
    </location>
</feature>
<evidence type="ECO:0000256" key="1">
    <source>
        <dbReference type="SAM" id="MobiDB-lite"/>
    </source>
</evidence>
<name>A0ABD0J7I9_9CAEN</name>
<dbReference type="Gene3D" id="3.20.20.80">
    <property type="entry name" value="Glycosidases"/>
    <property type="match status" value="1"/>
</dbReference>
<sequence length="532" mass="59890">MAGNGATPEEKEKLDLEAGFGENEMDDSKAKFINGGKSLEDTAVVEVSSAGDVSFTGLGKEELKKYAEDPFWVRLRWILFILFWVGWLAMLVSAIVIIVLAPRCPSRPDLKWYHTDSAYNVYSKSFFDGAKDKDGNQDGYGDLAGVMDKQGYIEGLGAKTIWLSSIFKTDGTDGGIIDHKQLDEKFGTVDTFRAFLKKMLKKGVRVIVDLIPNQTSKNHTWFQNSRENKSGFEDYYVWTTKTNNWKNAGVSRWKKDDTRNMFYLHDSADHPELNLRSKAVLKEFKEIMEYWAGVGVSGFHIVGVEYLTENASLVNDDNEMSQTRNFPDNAGVIDYLRGVVDGMDNKPGREKVLLATVGSTDPETLKMYYGKDDMRGVHMVSVVLDQLDKSDTAEGIKTMLEPFNNISTQHWMGWRGDDCSCPPSVPAWHSQPYYGDEIGMVDGGMPGDKMVPHHQCSGARTTTLASPRQFRGFAVNSYFLDVNVDSLTAQLRTDKMVDSFKEMFQLRMKESDAVWQDHGLHCRRNAPHLTPG</sequence>
<evidence type="ECO:0000256" key="2">
    <source>
        <dbReference type="SAM" id="Phobius"/>
    </source>
</evidence>
<evidence type="ECO:0000313" key="4">
    <source>
        <dbReference type="EMBL" id="KAK7463308.1"/>
    </source>
</evidence>
<dbReference type="InterPro" id="IPR017853">
    <property type="entry name" value="GH"/>
</dbReference>
<keyword evidence="2" id="KW-1133">Transmembrane helix</keyword>
<dbReference type="InterPro" id="IPR045857">
    <property type="entry name" value="O16G_dom_2"/>
</dbReference>
<protein>
    <recommendedName>
        <fullName evidence="3">Glycosyl hydrolase family 13 catalytic domain-containing protein</fullName>
    </recommendedName>
</protein>
<comment type="caution">
    <text evidence="4">The sequence shown here is derived from an EMBL/GenBank/DDBJ whole genome shotgun (WGS) entry which is preliminary data.</text>
</comment>
<evidence type="ECO:0000313" key="5">
    <source>
        <dbReference type="Proteomes" id="UP001519460"/>
    </source>
</evidence>
<dbReference type="SUPFAM" id="SSF51445">
    <property type="entry name" value="(Trans)glycosidases"/>
    <property type="match status" value="1"/>
</dbReference>
<dbReference type="InterPro" id="IPR031984">
    <property type="entry name" value="SLC3A2_N"/>
</dbReference>
<keyword evidence="5" id="KW-1185">Reference proteome</keyword>
<reference evidence="4 5" key="1">
    <citation type="journal article" date="2023" name="Sci. Data">
        <title>Genome assembly of the Korean intertidal mud-creeper Batillaria attramentaria.</title>
        <authorList>
            <person name="Patra A.K."/>
            <person name="Ho P.T."/>
            <person name="Jun S."/>
            <person name="Lee S.J."/>
            <person name="Kim Y."/>
            <person name="Won Y.J."/>
        </authorList>
    </citation>
    <scope>NUCLEOTIDE SEQUENCE [LARGE SCALE GENOMIC DNA]</scope>
    <source>
        <strain evidence="4">Wonlab-2016</strain>
    </source>
</reference>
<dbReference type="Pfam" id="PF00128">
    <property type="entry name" value="Alpha-amylase"/>
    <property type="match status" value="1"/>
</dbReference>
<dbReference type="Proteomes" id="UP001519460">
    <property type="component" value="Unassembled WGS sequence"/>
</dbReference>
<dbReference type="Gene3D" id="3.90.400.10">
    <property type="entry name" value="Oligo-1,6-glucosidase, Domain 2"/>
    <property type="match status" value="1"/>
</dbReference>
<feature type="region of interest" description="Disordered" evidence="1">
    <location>
        <begin position="1"/>
        <end position="21"/>
    </location>
</feature>
<keyword evidence="2" id="KW-0812">Transmembrane</keyword>
<dbReference type="PANTHER" id="PTHR46673">
    <property type="entry name" value="4F2 CELL-SURFACE ANTIGEN HEAVY CHAIN"/>
    <property type="match status" value="1"/>
</dbReference>
<dbReference type="Pfam" id="PF16028">
    <property type="entry name" value="SLC3A2_N"/>
    <property type="match status" value="1"/>
</dbReference>